<feature type="compositionally biased region" description="Polar residues" evidence="1">
    <location>
        <begin position="1"/>
        <end position="16"/>
    </location>
</feature>
<feature type="region of interest" description="Disordered" evidence="1">
    <location>
        <begin position="1"/>
        <end position="32"/>
    </location>
</feature>
<protein>
    <submittedName>
        <fullName evidence="2">Uncharacterized protein</fullName>
    </submittedName>
</protein>
<dbReference type="AlphaFoldDB" id="A0A0U0RGH3"/>
<dbReference type="EMBL" id="CSAE01000311">
    <property type="protein sequence ID" value="COW07528.1"/>
    <property type="molecule type" value="Genomic_DNA"/>
</dbReference>
<organism evidence="2 3">
    <name type="scientific">Mycobacterium tuberculosis</name>
    <dbReference type="NCBI Taxonomy" id="1773"/>
    <lineage>
        <taxon>Bacteria</taxon>
        <taxon>Bacillati</taxon>
        <taxon>Actinomycetota</taxon>
        <taxon>Actinomycetes</taxon>
        <taxon>Mycobacteriales</taxon>
        <taxon>Mycobacteriaceae</taxon>
        <taxon>Mycobacterium</taxon>
        <taxon>Mycobacterium tuberculosis complex</taxon>
    </lineage>
</organism>
<gene>
    <name evidence="2" type="ORF">ERS007703_02692</name>
</gene>
<accession>A0A0U0RGH3</accession>
<reference evidence="3" key="1">
    <citation type="submission" date="2015-03" db="EMBL/GenBank/DDBJ databases">
        <authorList>
            <consortium name="Pathogen Informatics"/>
        </authorList>
    </citation>
    <scope>NUCLEOTIDE SEQUENCE [LARGE SCALE GENOMIC DNA]</scope>
    <source>
        <strain evidence="3">K00500041</strain>
    </source>
</reference>
<dbReference type="Proteomes" id="UP000038802">
    <property type="component" value="Unassembled WGS sequence"/>
</dbReference>
<evidence type="ECO:0000313" key="3">
    <source>
        <dbReference type="Proteomes" id="UP000038802"/>
    </source>
</evidence>
<evidence type="ECO:0000313" key="2">
    <source>
        <dbReference type="EMBL" id="COW07528.1"/>
    </source>
</evidence>
<evidence type="ECO:0000256" key="1">
    <source>
        <dbReference type="SAM" id="MobiDB-lite"/>
    </source>
</evidence>
<name>A0A0U0RGH3_MYCTX</name>
<sequence length="32" mass="3314">MVSMSINAASRTAGRTTDSRGIARSAERCSIG</sequence>
<proteinExistence type="predicted"/>